<evidence type="ECO:0000313" key="1">
    <source>
        <dbReference type="EMBL" id="ERG90252.1"/>
    </source>
</evidence>
<protein>
    <submittedName>
        <fullName evidence="1">Uncharacterized protein</fullName>
    </submittedName>
</protein>
<sequence>MNQVVRDLFRLVVRDLDHVLDVLDGNDGPVLTR</sequence>
<evidence type="ECO:0000313" key="2">
    <source>
        <dbReference type="Proteomes" id="UP000030649"/>
    </source>
</evidence>
<reference evidence="1 2" key="1">
    <citation type="journal article" date="2013" name="PLoS ONE">
        <title>Assembly-driven community genomics of a hypersaline microbial ecosystem.</title>
        <authorList>
            <person name="Podell S."/>
            <person name="Ugalde J.A."/>
            <person name="Narasingarao P."/>
            <person name="Banfield J.F."/>
            <person name="Heidelberg K.B."/>
            <person name="Allen E.E."/>
        </authorList>
    </citation>
    <scope>NUCLEOTIDE SEQUENCE [LARGE SCALE GENOMIC DNA]</scope>
    <source>
        <strain evidence="2">J07HQW1</strain>
    </source>
</reference>
<dbReference type="AlphaFoldDB" id="U1P9M9"/>
<dbReference type="EMBL" id="KE356560">
    <property type="protein sequence ID" value="ERG90252.1"/>
    <property type="molecule type" value="Genomic_DNA"/>
</dbReference>
<organism evidence="1 2">
    <name type="scientific">Haloquadratum walsbyi J07HQW1</name>
    <dbReference type="NCBI Taxonomy" id="1238424"/>
    <lineage>
        <taxon>Archaea</taxon>
        <taxon>Methanobacteriati</taxon>
        <taxon>Methanobacteriota</taxon>
        <taxon>Stenosarchaea group</taxon>
        <taxon>Halobacteria</taxon>
        <taxon>Halobacteriales</taxon>
        <taxon>Haloferacaceae</taxon>
        <taxon>Haloquadratum</taxon>
    </lineage>
</organism>
<gene>
    <name evidence="1" type="ORF">J07HQW1_00270</name>
</gene>
<name>U1P9M9_9EURY</name>
<accession>U1P9M9</accession>
<dbReference type="Proteomes" id="UP000030649">
    <property type="component" value="Unassembled WGS sequence"/>
</dbReference>
<dbReference type="HOGENOM" id="CLU_3379898_0_0_2"/>
<dbReference type="STRING" id="1238424.J07HQW1_00270"/>
<proteinExistence type="predicted"/>